<dbReference type="OMA" id="VASHGDW"/>
<proteinExistence type="predicted"/>
<accession>A0A098B2X7</accession>
<feature type="domain" description="PEGA" evidence="1">
    <location>
        <begin position="101"/>
        <end position="143"/>
    </location>
</feature>
<dbReference type="InterPro" id="IPR013229">
    <property type="entry name" value="PEGA"/>
</dbReference>
<dbReference type="SUPFAM" id="SSF88713">
    <property type="entry name" value="Glycoside hydrolase/deacetylase"/>
    <property type="match status" value="1"/>
</dbReference>
<dbReference type="InterPro" id="IPR011330">
    <property type="entry name" value="Glyco_hydro/deAcase_b/a-brl"/>
</dbReference>
<gene>
    <name evidence="3" type="ORF">AT727_04090</name>
    <name evidence="2" type="ORF">DPCES_3348</name>
</gene>
<dbReference type="Pfam" id="PF08308">
    <property type="entry name" value="PEGA"/>
    <property type="match status" value="1"/>
</dbReference>
<reference evidence="2" key="1">
    <citation type="submission" date="2014-07" db="EMBL/GenBank/DDBJ databases">
        <authorList>
            <person name="Hornung V.Bastian."/>
        </authorList>
    </citation>
    <scope>NUCLEOTIDE SEQUENCE</scope>
    <source>
        <strain evidence="2">PCE-S</strain>
    </source>
</reference>
<evidence type="ECO:0000313" key="2">
    <source>
        <dbReference type="EMBL" id="CDX03234.1"/>
    </source>
</evidence>
<reference evidence="3 4" key="2">
    <citation type="submission" date="2015-12" db="EMBL/GenBank/DDBJ databases">
        <title>Draft Genome Sequence of Desulfitobacterium hafniense Strain DH, a Sulfate-reducing Bacterium Isolated from Paddy Soils.</title>
        <authorList>
            <person name="Bao P."/>
            <person name="Zhang X."/>
            <person name="Li G."/>
        </authorList>
    </citation>
    <scope>NUCLEOTIDE SEQUENCE [LARGE SCALE GENOMIC DNA]</scope>
    <source>
        <strain evidence="3 4">DH</strain>
    </source>
</reference>
<dbReference type="EMBL" id="LOCK01000017">
    <property type="protein sequence ID" value="KTE92121.1"/>
    <property type="molecule type" value="Genomic_DNA"/>
</dbReference>
<protein>
    <submittedName>
        <fullName evidence="2">PEGA domain-containing protein</fullName>
    </submittedName>
    <submittedName>
        <fullName evidence="3">Polysaccharide deacetylase</fullName>
    </submittedName>
</protein>
<dbReference type="GO" id="GO:0005975">
    <property type="term" value="P:carbohydrate metabolic process"/>
    <property type="evidence" value="ECO:0007669"/>
    <property type="project" value="InterPro"/>
</dbReference>
<sequence>MKKDSPSAKERFFKPTGWKITGLVLVLVILLGLGAFLMMPPVTFPAPHLVFNRHTIPPFITMVESGGKVATWNKAKGEMTIEKTGDSIKLHIDTDRSRKIPIYINGSYVGKSPLNKRLFPGKYEIVAKPPGYMGSIRHLKLTNEYPKDKQVTLPVDEHHYQDYLDEILRLGYTPIRVMDYYNHVPITDKTLILRHDVDEVADYALKMAEIEQTRGVKSTYYFRWRTADPEVIRKVKAMGHEVGLHYETLAFYAQEMGLKSADEVTPAVRQELRRRLKFEIAEFERLHGDIYTIASHGAEENRQLKLTNFQAVMEGENPLDYGLIGTAYGAIIEKFTYASDVGGIWEPFPYLQLEDNKGPFYFLIHPIHWASSFSED</sequence>
<dbReference type="EMBL" id="LK996017">
    <property type="protein sequence ID" value="CDX03234.1"/>
    <property type="molecule type" value="Genomic_DNA"/>
</dbReference>
<evidence type="ECO:0000313" key="4">
    <source>
        <dbReference type="Proteomes" id="UP000054623"/>
    </source>
</evidence>
<dbReference type="Proteomes" id="UP000054623">
    <property type="component" value="Unassembled WGS sequence"/>
</dbReference>
<name>A0A098B2X7_DESHA</name>
<evidence type="ECO:0000313" key="3">
    <source>
        <dbReference type="EMBL" id="KTE92121.1"/>
    </source>
</evidence>
<dbReference type="RefSeq" id="WP_011460867.1">
    <property type="nucleotide sequence ID" value="NZ_JAYFNZ010000001.1"/>
</dbReference>
<dbReference type="PATRIC" id="fig|49338.4.peg.3601"/>
<evidence type="ECO:0000259" key="1">
    <source>
        <dbReference type="Pfam" id="PF08308"/>
    </source>
</evidence>
<dbReference type="OrthoDB" id="1016932at2"/>
<dbReference type="AlphaFoldDB" id="A0A098B2X7"/>
<organism evidence="2">
    <name type="scientific">Desulfitobacterium hafniense</name>
    <name type="common">Desulfitobacterium frappieri</name>
    <dbReference type="NCBI Taxonomy" id="49338"/>
    <lineage>
        <taxon>Bacteria</taxon>
        <taxon>Bacillati</taxon>
        <taxon>Bacillota</taxon>
        <taxon>Clostridia</taxon>
        <taxon>Eubacteriales</taxon>
        <taxon>Desulfitobacteriaceae</taxon>
        <taxon>Desulfitobacterium</taxon>
    </lineage>
</organism>